<evidence type="ECO:0000256" key="3">
    <source>
        <dbReference type="ARBA" id="ARBA00022964"/>
    </source>
</evidence>
<evidence type="ECO:0000313" key="8">
    <source>
        <dbReference type="EMBL" id="EEC45875.1"/>
    </source>
</evidence>
<dbReference type="InterPro" id="IPR006620">
    <property type="entry name" value="Pro_4_hyd_alph"/>
</dbReference>
<dbReference type="RefSeq" id="XP_002182588.1">
    <property type="nucleotide sequence ID" value="XM_002182552.1"/>
</dbReference>
<reference evidence="8 9" key="1">
    <citation type="journal article" date="2008" name="Nature">
        <title>The Phaeodactylum genome reveals the evolutionary history of diatom genomes.</title>
        <authorList>
            <person name="Bowler C."/>
            <person name="Allen A.E."/>
            <person name="Badger J.H."/>
            <person name="Grimwood J."/>
            <person name="Jabbari K."/>
            <person name="Kuo A."/>
            <person name="Maheswari U."/>
            <person name="Martens C."/>
            <person name="Maumus F."/>
            <person name="Otillar R.P."/>
            <person name="Rayko E."/>
            <person name="Salamov A."/>
            <person name="Vandepoele K."/>
            <person name="Beszteri B."/>
            <person name="Gruber A."/>
            <person name="Heijde M."/>
            <person name="Katinka M."/>
            <person name="Mock T."/>
            <person name="Valentin K."/>
            <person name="Verret F."/>
            <person name="Berges J.A."/>
            <person name="Brownlee C."/>
            <person name="Cadoret J.P."/>
            <person name="Chiovitti A."/>
            <person name="Choi C.J."/>
            <person name="Coesel S."/>
            <person name="De Martino A."/>
            <person name="Detter J.C."/>
            <person name="Durkin C."/>
            <person name="Falciatore A."/>
            <person name="Fournet J."/>
            <person name="Haruta M."/>
            <person name="Huysman M.J."/>
            <person name="Jenkins B.D."/>
            <person name="Jiroutova K."/>
            <person name="Jorgensen R.E."/>
            <person name="Joubert Y."/>
            <person name="Kaplan A."/>
            <person name="Kroger N."/>
            <person name="Kroth P.G."/>
            <person name="La Roche J."/>
            <person name="Lindquist E."/>
            <person name="Lommer M."/>
            <person name="Martin-Jezequel V."/>
            <person name="Lopez P.J."/>
            <person name="Lucas S."/>
            <person name="Mangogna M."/>
            <person name="McGinnis K."/>
            <person name="Medlin L.K."/>
            <person name="Montsant A."/>
            <person name="Oudot-Le Secq M.P."/>
            <person name="Napoli C."/>
            <person name="Obornik M."/>
            <person name="Parker M.S."/>
            <person name="Petit J.L."/>
            <person name="Porcel B.M."/>
            <person name="Poulsen N."/>
            <person name="Robison M."/>
            <person name="Rychlewski L."/>
            <person name="Rynearson T.A."/>
            <person name="Schmutz J."/>
            <person name="Shapiro H."/>
            <person name="Siaut M."/>
            <person name="Stanley M."/>
            <person name="Sussman M.R."/>
            <person name="Taylor A.R."/>
            <person name="Vardi A."/>
            <person name="von Dassow P."/>
            <person name="Vyverman W."/>
            <person name="Willis A."/>
            <person name="Wyrwicz L.S."/>
            <person name="Rokhsar D.S."/>
            <person name="Weissenbach J."/>
            <person name="Armbrust E.V."/>
            <person name="Green B.R."/>
            <person name="Van de Peer Y."/>
            <person name="Grigoriev I.V."/>
        </authorList>
    </citation>
    <scope>NUCLEOTIDE SEQUENCE [LARGE SCALE GENOMIC DNA]</scope>
    <source>
        <strain evidence="8 9">CCAP 1055/1</strain>
    </source>
</reference>
<dbReference type="SMART" id="SM00702">
    <property type="entry name" value="P4Hc"/>
    <property type="match status" value="1"/>
</dbReference>
<feature type="region of interest" description="Disordered" evidence="6">
    <location>
        <begin position="1"/>
        <end position="42"/>
    </location>
</feature>
<dbReference type="KEGG" id="pti:PHATRDRAFT_38694"/>
<evidence type="ECO:0000256" key="2">
    <source>
        <dbReference type="ARBA" id="ARBA00022723"/>
    </source>
</evidence>
<evidence type="ECO:0000256" key="4">
    <source>
        <dbReference type="ARBA" id="ARBA00023002"/>
    </source>
</evidence>
<organism evidence="8 9">
    <name type="scientific">Phaeodactylum tricornutum (strain CCAP 1055/1)</name>
    <dbReference type="NCBI Taxonomy" id="556484"/>
    <lineage>
        <taxon>Eukaryota</taxon>
        <taxon>Sar</taxon>
        <taxon>Stramenopiles</taxon>
        <taxon>Ochrophyta</taxon>
        <taxon>Bacillariophyta</taxon>
        <taxon>Bacillariophyceae</taxon>
        <taxon>Bacillariophycidae</taxon>
        <taxon>Naviculales</taxon>
        <taxon>Phaeodactylaceae</taxon>
        <taxon>Phaeodactylum</taxon>
    </lineage>
</organism>
<evidence type="ECO:0000256" key="5">
    <source>
        <dbReference type="ARBA" id="ARBA00023004"/>
    </source>
</evidence>
<proteinExistence type="predicted"/>
<dbReference type="Pfam" id="PF13640">
    <property type="entry name" value="2OG-FeII_Oxy_3"/>
    <property type="match status" value="1"/>
</dbReference>
<dbReference type="GO" id="GO:0004656">
    <property type="term" value="F:procollagen-proline 4-dioxygenase activity"/>
    <property type="evidence" value="ECO:0007669"/>
    <property type="project" value="TreeGrafter"/>
</dbReference>
<dbReference type="Gene3D" id="2.60.120.620">
    <property type="entry name" value="q2cbj1_9rhob like domain"/>
    <property type="match status" value="1"/>
</dbReference>
<sequence length="348" mass="38679">MTAFAGGFGNDTSKRAAKQNKNSRRPKRGLSDLAPPVASTESMSVQLDKWGLPPPTAEDIFPALPPGTELIPARKSSTEHTLTEIRKALKDHFPLTLDRFDDNGVETSTLDGREPMRLRMLHQSPPVIAIDHFLTPDECLNVEHAAMPPSSTPKHTEGEYHNEAVRVNSATFSPLAQSKRTSTSWFCYYSQVPTLLAKAHHVLGILFPQMEEPQIVRYKTGEEFSWHYDEVPTQQLGNGGQRLATLLVYLNTVERGGGTVFRDLRTPDGSLLTMQPVQGSALMFFPAYADGRPDDRTLHKGEMAADEKRIVQMWIHERPYTAAVPMGNSQEAAIEAIVRASRDLCYSP</sequence>
<protein>
    <recommendedName>
        <fullName evidence="7">Fe2OG dioxygenase domain-containing protein</fullName>
    </recommendedName>
</protein>
<dbReference type="OrthoDB" id="420380at2759"/>
<dbReference type="InterPro" id="IPR044862">
    <property type="entry name" value="Pro_4_hyd_alph_FE2OG_OXY"/>
</dbReference>
<evidence type="ECO:0000256" key="1">
    <source>
        <dbReference type="ARBA" id="ARBA00001961"/>
    </source>
</evidence>
<keyword evidence="5" id="KW-0408">Iron</keyword>
<dbReference type="PROSITE" id="PS51471">
    <property type="entry name" value="FE2OG_OXY"/>
    <property type="match status" value="1"/>
</dbReference>
<dbReference type="Proteomes" id="UP000000759">
    <property type="component" value="Chromosome 16"/>
</dbReference>
<comment type="cofactor">
    <cofactor evidence="1">
        <name>L-ascorbate</name>
        <dbReference type="ChEBI" id="CHEBI:38290"/>
    </cofactor>
</comment>
<dbReference type="PANTHER" id="PTHR10869">
    <property type="entry name" value="PROLYL 4-HYDROXYLASE ALPHA SUBUNIT"/>
    <property type="match status" value="1"/>
</dbReference>
<evidence type="ECO:0000256" key="6">
    <source>
        <dbReference type="SAM" id="MobiDB-lite"/>
    </source>
</evidence>
<dbReference type="STRING" id="556484.B7G6K7"/>
<accession>B7G6K7</accession>
<evidence type="ECO:0000259" key="7">
    <source>
        <dbReference type="PROSITE" id="PS51471"/>
    </source>
</evidence>
<dbReference type="EMBL" id="CM000618">
    <property type="protein sequence ID" value="EEC45875.1"/>
    <property type="molecule type" value="Genomic_DNA"/>
</dbReference>
<dbReference type="AlphaFoldDB" id="B7G6K7"/>
<dbReference type="GeneID" id="7203398"/>
<feature type="compositionally biased region" description="Basic residues" evidence="6">
    <location>
        <begin position="15"/>
        <end position="28"/>
    </location>
</feature>
<feature type="domain" description="Fe2OG dioxygenase" evidence="7">
    <location>
        <begin position="209"/>
        <end position="317"/>
    </location>
</feature>
<dbReference type="InterPro" id="IPR045054">
    <property type="entry name" value="P4HA-like"/>
</dbReference>
<keyword evidence="2" id="KW-0479">Metal-binding</keyword>
<dbReference type="PaxDb" id="2850-Phatr38694"/>
<keyword evidence="4" id="KW-0560">Oxidoreductase</keyword>
<dbReference type="InterPro" id="IPR005123">
    <property type="entry name" value="Oxoglu/Fe-dep_dioxygenase_dom"/>
</dbReference>
<keyword evidence="3" id="KW-0223">Dioxygenase</keyword>
<dbReference type="InParanoid" id="B7G6K7"/>
<dbReference type="GO" id="GO:0031418">
    <property type="term" value="F:L-ascorbic acid binding"/>
    <property type="evidence" value="ECO:0007669"/>
    <property type="project" value="InterPro"/>
</dbReference>
<keyword evidence="9" id="KW-1185">Reference proteome</keyword>
<name>B7G6K7_PHATC</name>
<dbReference type="GO" id="GO:0005783">
    <property type="term" value="C:endoplasmic reticulum"/>
    <property type="evidence" value="ECO:0007669"/>
    <property type="project" value="TreeGrafter"/>
</dbReference>
<dbReference type="PANTHER" id="PTHR10869:SF229">
    <property type="entry name" value="PROLYL 4-HYDROXYLASE ALPHA SUBUNIT DOMAIN-CONTAINING PROTEIN"/>
    <property type="match status" value="1"/>
</dbReference>
<dbReference type="eggNOG" id="KOG1591">
    <property type="taxonomic scope" value="Eukaryota"/>
</dbReference>
<dbReference type="GO" id="GO:0005506">
    <property type="term" value="F:iron ion binding"/>
    <property type="evidence" value="ECO:0007669"/>
    <property type="project" value="InterPro"/>
</dbReference>
<dbReference type="OMA" id="TTWFCRY"/>
<dbReference type="HOGENOM" id="CLU_798016_0_0_1"/>
<gene>
    <name evidence="8" type="ORF">PHATRDRAFT_38694</name>
</gene>
<evidence type="ECO:0000313" key="9">
    <source>
        <dbReference type="Proteomes" id="UP000000759"/>
    </source>
</evidence>
<reference evidence="9" key="2">
    <citation type="submission" date="2008-08" db="EMBL/GenBank/DDBJ databases">
        <authorList>
            <consortium name="Diatom Consortium"/>
            <person name="Grigoriev I."/>
            <person name="Grimwood J."/>
            <person name="Kuo A."/>
            <person name="Otillar R.P."/>
            <person name="Salamov A."/>
            <person name="Detter J.C."/>
            <person name="Lindquist E."/>
            <person name="Shapiro H."/>
            <person name="Lucas S."/>
            <person name="Glavina del Rio T."/>
            <person name="Pitluck S."/>
            <person name="Rokhsar D."/>
            <person name="Bowler C."/>
        </authorList>
    </citation>
    <scope>GENOME REANNOTATION</scope>
    <source>
        <strain evidence="9">CCAP 1055/1</strain>
    </source>
</reference>